<keyword evidence="6 7" id="KW-0694">RNA-binding</keyword>
<evidence type="ECO:0000256" key="4">
    <source>
        <dbReference type="ARBA" id="ARBA00022691"/>
    </source>
</evidence>
<feature type="binding site" evidence="7">
    <location>
        <position position="165"/>
    </location>
    <ligand>
        <name>S-adenosyl-L-methionine</name>
        <dbReference type="ChEBI" id="CHEBI:59789"/>
    </ligand>
</feature>
<sequence>MSQSNPSENPEADLLNYLSQFITAHKKEVMEKVLRQRTRFITVVLEDIFKPHNASAVLRTCDCFGIQDIHVIEKTNQYKINPYVTRGASQWVDLYKYFEKDGSSVKSCFQHLRKQGYRIAATTPAEGAIPIHDLNPDQKLALVFGNEHEGISSEVKEEADLLVHIPMLGFTDSFNISVTASIFLFDLIKKAEKYNHPDFFLSDKEKDDIRIKWYRTVVKHAEVHEKVFWEKNKSKKTRG</sequence>
<comment type="similarity">
    <text evidence="7">Belongs to the class IV-like SAM-binding methyltransferase superfamily. RNA methyltransferase TrmH family.</text>
</comment>
<keyword evidence="4 7" id="KW-0949">S-adenosyl-L-methionine</keyword>
<keyword evidence="3 7" id="KW-0808">Transferase</keyword>
<comment type="caution">
    <text evidence="7">Lacks conserved residue(s) required for the propagation of feature annotation.</text>
</comment>
<dbReference type="PANTHER" id="PTHR43453">
    <property type="entry name" value="RRNA METHYLASE-LIKE"/>
    <property type="match status" value="1"/>
</dbReference>
<organism evidence="9 10">
    <name type="scientific">Algoriphagus confluentis</name>
    <dbReference type="NCBI Taxonomy" id="1697556"/>
    <lineage>
        <taxon>Bacteria</taxon>
        <taxon>Pseudomonadati</taxon>
        <taxon>Bacteroidota</taxon>
        <taxon>Cytophagia</taxon>
        <taxon>Cytophagales</taxon>
        <taxon>Cyclobacteriaceae</taxon>
        <taxon>Algoriphagus</taxon>
    </lineage>
</organism>
<evidence type="ECO:0000256" key="3">
    <source>
        <dbReference type="ARBA" id="ARBA00022679"/>
    </source>
</evidence>
<evidence type="ECO:0000256" key="7">
    <source>
        <dbReference type="HAMAP-Rule" id="MF_02060"/>
    </source>
</evidence>
<dbReference type="Gene3D" id="3.40.1280.10">
    <property type="match status" value="1"/>
</dbReference>
<dbReference type="HAMAP" id="MF_02060">
    <property type="entry name" value="tRNA_methyltr_TrmH"/>
    <property type="match status" value="1"/>
</dbReference>
<protein>
    <recommendedName>
        <fullName evidence="7">tRNA (guanosine(18)-2'-O)-methyltransferase</fullName>
        <ecNumber evidence="7">2.1.1.34</ecNumber>
    </recommendedName>
    <alternativeName>
        <fullName evidence="7">tRNA [Gm18] methyltransferase</fullName>
    </alternativeName>
</protein>
<dbReference type="GO" id="GO:0008168">
    <property type="term" value="F:methyltransferase activity"/>
    <property type="evidence" value="ECO:0007669"/>
    <property type="project" value="UniProtKB-KW"/>
</dbReference>
<accession>A0ABQ6PKR0</accession>
<dbReference type="EC" id="2.1.1.34" evidence="7"/>
<dbReference type="InterPro" id="IPR029028">
    <property type="entry name" value="Alpha/beta_knot_MTases"/>
</dbReference>
<name>A0ABQ6PKR0_9BACT</name>
<dbReference type="InterPro" id="IPR001537">
    <property type="entry name" value="SpoU_MeTrfase"/>
</dbReference>
<evidence type="ECO:0000256" key="2">
    <source>
        <dbReference type="ARBA" id="ARBA00022603"/>
    </source>
</evidence>
<evidence type="ECO:0000313" key="9">
    <source>
        <dbReference type="EMBL" id="GMQ28566.1"/>
    </source>
</evidence>
<dbReference type="RefSeq" id="WP_338223315.1">
    <property type="nucleotide sequence ID" value="NZ_BTPD01000003.1"/>
</dbReference>
<comment type="function">
    <text evidence="7">Catalyzes the 2'-O methylation of guanosine at position 18 in tRNA.</text>
</comment>
<feature type="binding site" evidence="7">
    <location>
        <position position="122"/>
    </location>
    <ligand>
        <name>S-adenosyl-L-methionine</name>
        <dbReference type="ChEBI" id="CHEBI:59789"/>
    </ligand>
</feature>
<keyword evidence="2 7" id="KW-0489">Methyltransferase</keyword>
<dbReference type="PANTHER" id="PTHR43453:SF1">
    <property type="entry name" value="TRNA_RRNA METHYLTRANSFERASE SPOU TYPE DOMAIN-CONTAINING PROTEIN"/>
    <property type="match status" value="1"/>
</dbReference>
<gene>
    <name evidence="7" type="primary">trmH</name>
    <name evidence="9" type="ORF">Aconfl_12090</name>
</gene>
<dbReference type="SUPFAM" id="SSF75217">
    <property type="entry name" value="alpha/beta knot"/>
    <property type="match status" value="1"/>
</dbReference>
<dbReference type="Proteomes" id="UP001338309">
    <property type="component" value="Unassembled WGS sequence"/>
</dbReference>
<comment type="catalytic activity">
    <reaction evidence="7">
        <text>guanosine(18) in tRNA + S-adenosyl-L-methionine = 2'-O-methylguanosine(18) in tRNA + S-adenosyl-L-homocysteine + H(+)</text>
        <dbReference type="Rhea" id="RHEA:20077"/>
        <dbReference type="Rhea" id="RHEA-COMP:10190"/>
        <dbReference type="Rhea" id="RHEA-COMP:10192"/>
        <dbReference type="ChEBI" id="CHEBI:15378"/>
        <dbReference type="ChEBI" id="CHEBI:57856"/>
        <dbReference type="ChEBI" id="CHEBI:59789"/>
        <dbReference type="ChEBI" id="CHEBI:74269"/>
        <dbReference type="ChEBI" id="CHEBI:74445"/>
        <dbReference type="EC" id="2.1.1.34"/>
    </reaction>
</comment>
<dbReference type="EMBL" id="BTPD01000003">
    <property type="protein sequence ID" value="GMQ28566.1"/>
    <property type="molecule type" value="Genomic_DNA"/>
</dbReference>
<dbReference type="GO" id="GO:0032259">
    <property type="term" value="P:methylation"/>
    <property type="evidence" value="ECO:0007669"/>
    <property type="project" value="UniProtKB-KW"/>
</dbReference>
<dbReference type="InterPro" id="IPR033671">
    <property type="entry name" value="TrmH"/>
</dbReference>
<keyword evidence="1 7" id="KW-0820">tRNA-binding</keyword>
<dbReference type="CDD" id="cd18092">
    <property type="entry name" value="SpoU-like_TrmH"/>
    <property type="match status" value="1"/>
</dbReference>
<reference evidence="9 10" key="1">
    <citation type="submission" date="2023-08" db="EMBL/GenBank/DDBJ databases">
        <title>Draft genome sequence of Algoriphagus confluentis.</title>
        <authorList>
            <person name="Takatani N."/>
            <person name="Hosokawa M."/>
            <person name="Sawabe T."/>
        </authorList>
    </citation>
    <scope>NUCLEOTIDE SEQUENCE [LARGE SCALE GENOMIC DNA]</scope>
    <source>
        <strain evidence="9 10">NBRC 111222</strain>
    </source>
</reference>
<feature type="domain" description="tRNA/rRNA methyltransferase SpoU type" evidence="8">
    <location>
        <begin position="41"/>
        <end position="185"/>
    </location>
</feature>
<dbReference type="Pfam" id="PF00588">
    <property type="entry name" value="SpoU_methylase"/>
    <property type="match status" value="1"/>
</dbReference>
<evidence type="ECO:0000256" key="6">
    <source>
        <dbReference type="ARBA" id="ARBA00022884"/>
    </source>
</evidence>
<keyword evidence="10" id="KW-1185">Reference proteome</keyword>
<evidence type="ECO:0000259" key="8">
    <source>
        <dbReference type="Pfam" id="PF00588"/>
    </source>
</evidence>
<proteinExistence type="inferred from homology"/>
<dbReference type="InterPro" id="IPR029026">
    <property type="entry name" value="tRNA_m1G_MTases_N"/>
</dbReference>
<keyword evidence="5 7" id="KW-0819">tRNA processing</keyword>
<comment type="caution">
    <text evidence="9">The sequence shown here is derived from an EMBL/GenBank/DDBJ whole genome shotgun (WGS) entry which is preliminary data.</text>
</comment>
<evidence type="ECO:0000256" key="5">
    <source>
        <dbReference type="ARBA" id="ARBA00022694"/>
    </source>
</evidence>
<evidence type="ECO:0000256" key="1">
    <source>
        <dbReference type="ARBA" id="ARBA00022555"/>
    </source>
</evidence>
<evidence type="ECO:0000313" key="10">
    <source>
        <dbReference type="Proteomes" id="UP001338309"/>
    </source>
</evidence>